<evidence type="ECO:0000313" key="2">
    <source>
        <dbReference type="EMBL" id="CAJ1958050.1"/>
    </source>
</evidence>
<dbReference type="GO" id="GO:0046422">
    <property type="term" value="F:violaxanthin de-epoxidase activity"/>
    <property type="evidence" value="ECO:0007669"/>
    <property type="project" value="InterPro"/>
</dbReference>
<dbReference type="PANTHER" id="PTHR33970">
    <property type="entry name" value="VIOLAXANTHIN DE-EPOXIDASE, CHLOROPLASTIC-RELATED"/>
    <property type="match status" value="1"/>
</dbReference>
<evidence type="ECO:0000259" key="1">
    <source>
        <dbReference type="Pfam" id="PF07137"/>
    </source>
</evidence>
<feature type="domain" description="VDE lipocalin" evidence="1">
    <location>
        <begin position="23"/>
        <end position="109"/>
    </location>
</feature>
<dbReference type="InterPro" id="IPR010788">
    <property type="entry name" value="VDE_dom"/>
</dbReference>
<dbReference type="PANTHER" id="PTHR33970:SF1">
    <property type="entry name" value="VIOLAXANTHIN DE-EPOXIDASE, CHLOROPLASTIC"/>
    <property type="match status" value="1"/>
</dbReference>
<dbReference type="InterPro" id="IPR012674">
    <property type="entry name" value="Calycin"/>
</dbReference>
<sequence length="213" mass="24448">MIFDKVTENENKLIVSKGMESKASFSRTAHSEGEMFGLKFWENWYVIGENDSGSSDFKFIYYHGKTRQNTYEGAFVYSRSKELEPESMAKVYSIAKKAGMDPKFCRIQNGCFNDDISLEPRVAPPPPEAIPFRGIMASTKVSELLGVEAVSARDYTGIPGSVTEDLQPKAKSSSRPWWYEVGDYLENPRRHFDYMNSMRQNMDCPKEVREWNQ</sequence>
<accession>A0AAD2JK43</accession>
<dbReference type="Gene3D" id="2.40.128.20">
    <property type="match status" value="1"/>
</dbReference>
<dbReference type="SUPFAM" id="SSF50814">
    <property type="entry name" value="Lipocalins"/>
    <property type="match status" value="1"/>
</dbReference>
<gene>
    <name evidence="2" type="ORF">CYCCA115_LOCUS17005</name>
</gene>
<dbReference type="Proteomes" id="UP001295423">
    <property type="component" value="Unassembled WGS sequence"/>
</dbReference>
<organism evidence="2 3">
    <name type="scientific">Cylindrotheca closterium</name>
    <dbReference type="NCBI Taxonomy" id="2856"/>
    <lineage>
        <taxon>Eukaryota</taxon>
        <taxon>Sar</taxon>
        <taxon>Stramenopiles</taxon>
        <taxon>Ochrophyta</taxon>
        <taxon>Bacillariophyta</taxon>
        <taxon>Bacillariophyceae</taxon>
        <taxon>Bacillariophycidae</taxon>
        <taxon>Bacillariales</taxon>
        <taxon>Bacillariaceae</taxon>
        <taxon>Cylindrotheca</taxon>
    </lineage>
</organism>
<reference evidence="2" key="1">
    <citation type="submission" date="2023-08" db="EMBL/GenBank/DDBJ databases">
        <authorList>
            <person name="Audoor S."/>
            <person name="Bilcke G."/>
        </authorList>
    </citation>
    <scope>NUCLEOTIDE SEQUENCE</scope>
</reference>
<dbReference type="GO" id="GO:0010028">
    <property type="term" value="P:xanthophyll cycle"/>
    <property type="evidence" value="ECO:0007669"/>
    <property type="project" value="InterPro"/>
</dbReference>
<protein>
    <recommendedName>
        <fullName evidence="1">VDE lipocalin domain-containing protein</fullName>
    </recommendedName>
</protein>
<dbReference type="EMBL" id="CAKOGP040001964">
    <property type="protein sequence ID" value="CAJ1958050.1"/>
    <property type="molecule type" value="Genomic_DNA"/>
</dbReference>
<proteinExistence type="predicted"/>
<comment type="caution">
    <text evidence="2">The sequence shown here is derived from an EMBL/GenBank/DDBJ whole genome shotgun (WGS) entry which is preliminary data.</text>
</comment>
<dbReference type="InterPro" id="IPR044682">
    <property type="entry name" value="VDE"/>
</dbReference>
<dbReference type="AlphaFoldDB" id="A0AAD2JK43"/>
<keyword evidence="3" id="KW-1185">Reference proteome</keyword>
<evidence type="ECO:0000313" key="3">
    <source>
        <dbReference type="Proteomes" id="UP001295423"/>
    </source>
</evidence>
<dbReference type="Pfam" id="PF07137">
    <property type="entry name" value="VDE"/>
    <property type="match status" value="1"/>
</dbReference>
<name>A0AAD2JK43_9STRA</name>